<evidence type="ECO:0000313" key="1">
    <source>
        <dbReference type="EMBL" id="KAJ5178777.1"/>
    </source>
</evidence>
<dbReference type="AlphaFoldDB" id="A0A9W9LVX8"/>
<name>A0A9W9LVX8_9EURO</name>
<gene>
    <name evidence="1" type="ORF">N7492_001987</name>
</gene>
<reference evidence="1" key="2">
    <citation type="journal article" date="2023" name="IMA Fungus">
        <title>Comparative genomic study of the Penicillium genus elucidates a diverse pangenome and 15 lateral gene transfer events.</title>
        <authorList>
            <person name="Petersen C."/>
            <person name="Sorensen T."/>
            <person name="Nielsen M.R."/>
            <person name="Sondergaard T.E."/>
            <person name="Sorensen J.L."/>
            <person name="Fitzpatrick D.A."/>
            <person name="Frisvad J.C."/>
            <person name="Nielsen K.L."/>
        </authorList>
    </citation>
    <scope>NUCLEOTIDE SEQUENCE</scope>
    <source>
        <strain evidence="1">IBT 21917</strain>
    </source>
</reference>
<sequence>MVRKAIQLAPNIQHVRLQFCRPLTRALRARQSQLGSSNSRTDHVSFPESSAQKAALLTFCAQSGVNFEWRTWTEAIDASRLRSLNLGRVRKIEYFDPLIDSITLPSLEKLALRLEMAWDHDAQRKVKTFMGGLRPLNTLRLHGMMDSSLVDSIIERHGSALRNLLMDPYCFNSDARPWSLTATIIGQLSVKCPRLRELGLTVPRFKGNHDEITCYQALGSFHFLEKLCLNLDCSISEPGFFGREQWSAFDLMEYSSITTSAIQICNGDIRDILINAAVDKDLVRSIWENILSYQKRPTSLRWMMISPRRSGYISSVRPAGIGHKVEHMSRSFELTKTGKTAIDVIEIGQARRERQDSEWREIEEQALREMGQRIDSDLEDIMRTIWPFREGIDDWRLFWSSFPLSQ</sequence>
<accession>A0A9W9LVX8</accession>
<protein>
    <submittedName>
        <fullName evidence="1">Uncharacterized protein</fullName>
    </submittedName>
</protein>
<keyword evidence="2" id="KW-1185">Reference proteome</keyword>
<organism evidence="1 2">
    <name type="scientific">Penicillium capsulatum</name>
    <dbReference type="NCBI Taxonomy" id="69766"/>
    <lineage>
        <taxon>Eukaryota</taxon>
        <taxon>Fungi</taxon>
        <taxon>Dikarya</taxon>
        <taxon>Ascomycota</taxon>
        <taxon>Pezizomycotina</taxon>
        <taxon>Eurotiomycetes</taxon>
        <taxon>Eurotiomycetidae</taxon>
        <taxon>Eurotiales</taxon>
        <taxon>Aspergillaceae</taxon>
        <taxon>Penicillium</taxon>
    </lineage>
</organism>
<evidence type="ECO:0000313" key="2">
    <source>
        <dbReference type="Proteomes" id="UP001146351"/>
    </source>
</evidence>
<dbReference type="OrthoDB" id="3945550at2759"/>
<dbReference type="Proteomes" id="UP001146351">
    <property type="component" value="Unassembled WGS sequence"/>
</dbReference>
<dbReference type="EMBL" id="JAPQKO010000002">
    <property type="protein sequence ID" value="KAJ5178777.1"/>
    <property type="molecule type" value="Genomic_DNA"/>
</dbReference>
<dbReference type="SUPFAM" id="SSF52047">
    <property type="entry name" value="RNI-like"/>
    <property type="match status" value="1"/>
</dbReference>
<comment type="caution">
    <text evidence="1">The sequence shown here is derived from an EMBL/GenBank/DDBJ whole genome shotgun (WGS) entry which is preliminary data.</text>
</comment>
<reference evidence="1" key="1">
    <citation type="submission" date="2022-11" db="EMBL/GenBank/DDBJ databases">
        <authorList>
            <person name="Petersen C."/>
        </authorList>
    </citation>
    <scope>NUCLEOTIDE SEQUENCE</scope>
    <source>
        <strain evidence="1">IBT 21917</strain>
    </source>
</reference>
<proteinExistence type="predicted"/>